<dbReference type="GO" id="GO:0016289">
    <property type="term" value="F:acyl-CoA hydrolase activity"/>
    <property type="evidence" value="ECO:0007669"/>
    <property type="project" value="UniProtKB-ARBA"/>
</dbReference>
<dbReference type="InterPro" id="IPR003736">
    <property type="entry name" value="PAAI_dom"/>
</dbReference>
<comment type="caution">
    <text evidence="3">The sequence shown here is derived from an EMBL/GenBank/DDBJ whole genome shotgun (WGS) entry which is preliminary data.</text>
</comment>
<dbReference type="InterPro" id="IPR029069">
    <property type="entry name" value="HotDog_dom_sf"/>
</dbReference>
<dbReference type="NCBIfam" id="TIGR00369">
    <property type="entry name" value="unchar_dom_1"/>
    <property type="match status" value="1"/>
</dbReference>
<feature type="domain" description="Thioesterase" evidence="2">
    <location>
        <begin position="48"/>
        <end position="120"/>
    </location>
</feature>
<accession>W4HF26</accession>
<proteinExistence type="predicted"/>
<evidence type="ECO:0000313" key="3">
    <source>
        <dbReference type="EMBL" id="ETW11309.1"/>
    </source>
</evidence>
<keyword evidence="4" id="KW-1185">Reference proteome</keyword>
<organism evidence="3 4">
    <name type="scientific">Roseivivax marinus</name>
    <dbReference type="NCBI Taxonomy" id="1379903"/>
    <lineage>
        <taxon>Bacteria</taxon>
        <taxon>Pseudomonadati</taxon>
        <taxon>Pseudomonadota</taxon>
        <taxon>Alphaproteobacteria</taxon>
        <taxon>Rhodobacterales</taxon>
        <taxon>Roseobacteraceae</taxon>
        <taxon>Roseivivax</taxon>
    </lineage>
</organism>
<name>W4HF26_9RHOB</name>
<evidence type="ECO:0000259" key="2">
    <source>
        <dbReference type="Pfam" id="PF03061"/>
    </source>
</evidence>
<evidence type="ECO:0000256" key="1">
    <source>
        <dbReference type="ARBA" id="ARBA00022801"/>
    </source>
</evidence>
<gene>
    <name evidence="3" type="ORF">ATO8_17615</name>
</gene>
<dbReference type="Proteomes" id="UP000019063">
    <property type="component" value="Unassembled WGS sequence"/>
</dbReference>
<dbReference type="RefSeq" id="WP_043846466.1">
    <property type="nucleotide sequence ID" value="NZ_AQQW01000013.1"/>
</dbReference>
<dbReference type="STRING" id="1379903.ATO8_17615"/>
<keyword evidence="1" id="KW-0378">Hydrolase</keyword>
<dbReference type="EMBL" id="AQQW01000013">
    <property type="protein sequence ID" value="ETW11309.1"/>
    <property type="molecule type" value="Genomic_DNA"/>
</dbReference>
<protein>
    <recommendedName>
        <fullName evidence="2">Thioesterase domain-containing protein</fullName>
    </recommendedName>
</protein>
<dbReference type="eggNOG" id="COG2050">
    <property type="taxonomic scope" value="Bacteria"/>
</dbReference>
<dbReference type="Gene3D" id="3.10.129.10">
    <property type="entry name" value="Hotdog Thioesterase"/>
    <property type="match status" value="1"/>
</dbReference>
<dbReference type="AlphaFoldDB" id="W4HF26"/>
<sequence length="138" mass="14370">MSAIAPHLAASFERQGMMKTFGATLLSCADGRCEIEAPILALASQQHGYGHAALPFGLADSAMGYAALSTLPADREVVTAEIKVNLMSPSVGDALIARARVIKPGKRLIVVLGEVFARSDGAERQVALLTGTLVPVDP</sequence>
<evidence type="ECO:0000313" key="4">
    <source>
        <dbReference type="Proteomes" id="UP000019063"/>
    </source>
</evidence>
<dbReference type="SUPFAM" id="SSF54637">
    <property type="entry name" value="Thioesterase/thiol ester dehydrase-isomerase"/>
    <property type="match status" value="1"/>
</dbReference>
<dbReference type="CDD" id="cd03443">
    <property type="entry name" value="PaaI_thioesterase"/>
    <property type="match status" value="1"/>
</dbReference>
<dbReference type="Pfam" id="PF03061">
    <property type="entry name" value="4HBT"/>
    <property type="match status" value="1"/>
</dbReference>
<reference evidence="3 4" key="1">
    <citation type="journal article" date="2014" name="Antonie Van Leeuwenhoek">
        <title>Roseivivax atlanticus sp. nov., isolated from surface seawater of the Atlantic Ocean.</title>
        <authorList>
            <person name="Li G."/>
            <person name="Lai Q."/>
            <person name="Liu X."/>
            <person name="Sun F."/>
            <person name="Shao Z."/>
        </authorList>
    </citation>
    <scope>NUCLEOTIDE SEQUENCE [LARGE SCALE GENOMIC DNA]</scope>
    <source>
        <strain evidence="3 4">22II-s10s</strain>
    </source>
</reference>
<dbReference type="InterPro" id="IPR006683">
    <property type="entry name" value="Thioestr_dom"/>
</dbReference>